<dbReference type="EMBL" id="JAFJYH010000015">
    <property type="protein sequence ID" value="KAG4424925.1"/>
    <property type="molecule type" value="Genomic_DNA"/>
</dbReference>
<feature type="coiled-coil region" evidence="1">
    <location>
        <begin position="69"/>
        <end position="96"/>
    </location>
</feature>
<organism evidence="3 4">
    <name type="scientific">Cadophora malorum</name>
    <dbReference type="NCBI Taxonomy" id="108018"/>
    <lineage>
        <taxon>Eukaryota</taxon>
        <taxon>Fungi</taxon>
        <taxon>Dikarya</taxon>
        <taxon>Ascomycota</taxon>
        <taxon>Pezizomycotina</taxon>
        <taxon>Leotiomycetes</taxon>
        <taxon>Helotiales</taxon>
        <taxon>Ploettnerulaceae</taxon>
        <taxon>Cadophora</taxon>
    </lineage>
</organism>
<gene>
    <name evidence="3" type="ORF">IFR04_001896</name>
</gene>
<dbReference type="OrthoDB" id="4187949at2759"/>
<keyword evidence="4" id="KW-1185">Reference proteome</keyword>
<name>A0A8H8BUU7_9HELO</name>
<comment type="caution">
    <text evidence="3">The sequence shown here is derived from an EMBL/GenBank/DDBJ whole genome shotgun (WGS) entry which is preliminary data.</text>
</comment>
<evidence type="ECO:0000256" key="2">
    <source>
        <dbReference type="SAM" id="MobiDB-lite"/>
    </source>
</evidence>
<sequence length="485" mass="54323">MFSPPRREKARANDSDLPQGGCRYIMLHPEVKGLRCACVGFALSRAIPAGSTCDCGHQACYHIPEKECASIERRELEALRKKIDMLEEELDRERSGERGGLVDRLGRLEELVDRTRGETETEFKSVYRAQSSLFHQIGTLNKRAPYYEDHIEALEDGVQGIRNHLEEIDDASMRLEDKLDALEKSTSLDTTLISRRRKASTPPSLRMDNNTEYSVKSEESDTSPSPTPRESRFPLHLVMAEEASRIRSFRERVSSVGSGSQSWTVHVSLLPTSAQPFPFEKDTAAYKRCLSRGLHQVLVIPDTDSLSFKNAVNEAFGEIIHGRPWHPLVARLCDAKNLRGLPMLRQLDDYLIGSSYDADFLQRNCAVNDESGKILDLYIAMTQDTISWAELRDVTPFKPGLEASWTYDPLLDGPSLEAEAHDPDTSRPAAGDIITAWSPSLKRNASEISRAPSFGSSESEGTRPKIPRCTADANMEMLGRRVEKV</sequence>
<feature type="region of interest" description="Disordered" evidence="2">
    <location>
        <begin position="193"/>
        <end position="233"/>
    </location>
</feature>
<evidence type="ECO:0000256" key="1">
    <source>
        <dbReference type="SAM" id="Coils"/>
    </source>
</evidence>
<dbReference type="Gene3D" id="1.10.287.1490">
    <property type="match status" value="1"/>
</dbReference>
<proteinExistence type="predicted"/>
<reference evidence="3" key="1">
    <citation type="submission" date="2021-02" db="EMBL/GenBank/DDBJ databases">
        <title>Genome sequence Cadophora malorum strain M34.</title>
        <authorList>
            <person name="Stefanovic E."/>
            <person name="Vu D."/>
            <person name="Scully C."/>
            <person name="Dijksterhuis J."/>
            <person name="Roader J."/>
            <person name="Houbraken J."/>
        </authorList>
    </citation>
    <scope>NUCLEOTIDE SEQUENCE</scope>
    <source>
        <strain evidence="3">M34</strain>
    </source>
</reference>
<protein>
    <submittedName>
        <fullName evidence="3">Uncharacterized protein</fullName>
    </submittedName>
</protein>
<dbReference type="AlphaFoldDB" id="A0A8H8BUU7"/>
<accession>A0A8H8BUU7</accession>
<feature type="compositionally biased region" description="Polar residues" evidence="2">
    <location>
        <begin position="201"/>
        <end position="214"/>
    </location>
</feature>
<feature type="region of interest" description="Disordered" evidence="2">
    <location>
        <begin position="447"/>
        <end position="474"/>
    </location>
</feature>
<evidence type="ECO:0000313" key="4">
    <source>
        <dbReference type="Proteomes" id="UP000664132"/>
    </source>
</evidence>
<evidence type="ECO:0000313" key="3">
    <source>
        <dbReference type="EMBL" id="KAG4424925.1"/>
    </source>
</evidence>
<keyword evidence="1" id="KW-0175">Coiled coil</keyword>
<dbReference type="Proteomes" id="UP000664132">
    <property type="component" value="Unassembled WGS sequence"/>
</dbReference>